<dbReference type="FunFam" id="2.60.15.10:FF:000001">
    <property type="entry name" value="ATP synthase epsilon chain"/>
    <property type="match status" value="1"/>
</dbReference>
<dbReference type="SUPFAM" id="SSF46604">
    <property type="entry name" value="Epsilon subunit of F1F0-ATP synthase C-terminal domain"/>
    <property type="match status" value="1"/>
</dbReference>
<evidence type="ECO:0000256" key="2">
    <source>
        <dbReference type="ARBA" id="ARBA00004202"/>
    </source>
</evidence>
<evidence type="ECO:0000256" key="1">
    <source>
        <dbReference type="ARBA" id="ARBA00003543"/>
    </source>
</evidence>
<dbReference type="CDD" id="cd12152">
    <property type="entry name" value="F1-ATPase_delta"/>
    <property type="match status" value="1"/>
</dbReference>
<evidence type="ECO:0000259" key="17">
    <source>
        <dbReference type="Pfam" id="PF00401"/>
    </source>
</evidence>
<dbReference type="Pfam" id="PF02823">
    <property type="entry name" value="ATP-synt_DE_N"/>
    <property type="match status" value="1"/>
</dbReference>
<dbReference type="EMBL" id="JAGIBU010000004">
    <property type="protein sequence ID" value="MBS7824837.1"/>
    <property type="molecule type" value="Genomic_DNA"/>
</dbReference>
<accession>A0AB35BYC4</accession>
<organism evidence="19 20">
    <name type="scientific">Wohlfahrtiimonas chitiniclastica</name>
    <dbReference type="NCBI Taxonomy" id="400946"/>
    <lineage>
        <taxon>Bacteria</taxon>
        <taxon>Pseudomonadati</taxon>
        <taxon>Pseudomonadota</taxon>
        <taxon>Gammaproteobacteria</taxon>
        <taxon>Cardiobacteriales</taxon>
        <taxon>Ignatzschineriaceae</taxon>
        <taxon>Wohlfahrtiimonas</taxon>
    </lineage>
</organism>
<evidence type="ECO:0000256" key="10">
    <source>
        <dbReference type="ARBA" id="ARBA00023136"/>
    </source>
</evidence>
<gene>
    <name evidence="15" type="primary">atpC</name>
    <name evidence="19" type="ORF">J7561_06415</name>
</gene>
<evidence type="ECO:0000256" key="11">
    <source>
        <dbReference type="ARBA" id="ARBA00023196"/>
    </source>
</evidence>
<dbReference type="InterPro" id="IPR036794">
    <property type="entry name" value="ATP_F1_dsu/esu_C_sf"/>
</dbReference>
<comment type="function">
    <text evidence="1 15">Produces ATP from ADP in the presence of a proton gradient across the membrane.</text>
</comment>
<reference evidence="19" key="1">
    <citation type="submission" date="2021-03" db="EMBL/GenBank/DDBJ databases">
        <title>Identification and antibiotic profiling of Wohlfahrtiimonas chitiniclastica, an underestimated human pathogen.</title>
        <authorList>
            <person name="Kopf A."/>
            <person name="Bunk B."/>
            <person name="Coldewey S."/>
            <person name="Gunzer F."/>
            <person name="Riedel T."/>
            <person name="Schroettner P."/>
        </authorList>
    </citation>
    <scope>NUCLEOTIDE SEQUENCE</scope>
    <source>
        <strain evidence="19">DSM 100917</strain>
    </source>
</reference>
<keyword evidence="8 15" id="KW-0375">Hydrogen ion transport</keyword>
<feature type="domain" description="ATP synthase F1 complex delta/epsilon subunit N-terminal" evidence="18">
    <location>
        <begin position="4"/>
        <end position="83"/>
    </location>
</feature>
<dbReference type="PANTHER" id="PTHR13822">
    <property type="entry name" value="ATP SYNTHASE DELTA/EPSILON CHAIN"/>
    <property type="match status" value="1"/>
</dbReference>
<dbReference type="GO" id="GO:0005886">
    <property type="term" value="C:plasma membrane"/>
    <property type="evidence" value="ECO:0007669"/>
    <property type="project" value="UniProtKB-SubCell"/>
</dbReference>
<keyword evidence="10 15" id="KW-0472">Membrane</keyword>
<keyword evidence="9 15" id="KW-0406">Ion transport</keyword>
<evidence type="ECO:0000256" key="3">
    <source>
        <dbReference type="ARBA" id="ARBA00005712"/>
    </source>
</evidence>
<dbReference type="SUPFAM" id="SSF51344">
    <property type="entry name" value="Epsilon subunit of F1F0-ATP synthase N-terminal domain"/>
    <property type="match status" value="1"/>
</dbReference>
<feature type="domain" description="ATP synthase epsilon subunit C-terminal" evidence="17">
    <location>
        <begin position="87"/>
        <end position="132"/>
    </location>
</feature>
<name>A0AB35BYC4_9GAMM</name>
<keyword evidence="7 15" id="KW-1003">Cell membrane</keyword>
<dbReference type="Pfam" id="PF00401">
    <property type="entry name" value="ATP-synt_DE"/>
    <property type="match status" value="1"/>
</dbReference>
<evidence type="ECO:0000256" key="6">
    <source>
        <dbReference type="ARBA" id="ARBA00022448"/>
    </source>
</evidence>
<sequence length="140" mass="15412">MNTMHVAIVSAEKKLFSGDVTFFAGTSISGELGVFPGHLPLLTQLVPGQVRLKTAEGNEDVFWISGGILEIQPNQIIVLAESAERADDLDEAEAKAAKERVQSMLNKHESDFNFAKAQTELREISAKIDAIERYRRIGKV</sequence>
<evidence type="ECO:0000256" key="7">
    <source>
        <dbReference type="ARBA" id="ARBA00022475"/>
    </source>
</evidence>
<keyword evidence="6 15" id="KW-0813">Transport</keyword>
<dbReference type="HAMAP" id="MF_00530">
    <property type="entry name" value="ATP_synth_epsil_bac"/>
    <property type="match status" value="1"/>
</dbReference>
<evidence type="ECO:0000256" key="4">
    <source>
        <dbReference type="ARBA" id="ARBA00011648"/>
    </source>
</evidence>
<dbReference type="GO" id="GO:0005524">
    <property type="term" value="F:ATP binding"/>
    <property type="evidence" value="ECO:0007669"/>
    <property type="project" value="UniProtKB-UniRule"/>
</dbReference>
<evidence type="ECO:0000256" key="12">
    <source>
        <dbReference type="ARBA" id="ARBA00023310"/>
    </source>
</evidence>
<proteinExistence type="inferred from homology"/>
<dbReference type="InterPro" id="IPR020546">
    <property type="entry name" value="ATP_synth_F1_dsu/esu_N"/>
</dbReference>
<evidence type="ECO:0000313" key="19">
    <source>
        <dbReference type="EMBL" id="MBS7824837.1"/>
    </source>
</evidence>
<evidence type="ECO:0000256" key="8">
    <source>
        <dbReference type="ARBA" id="ARBA00022781"/>
    </source>
</evidence>
<keyword evidence="11 15" id="KW-0139">CF(1)</keyword>
<evidence type="ECO:0000313" key="20">
    <source>
        <dbReference type="Proteomes" id="UP000680020"/>
    </source>
</evidence>
<comment type="caution">
    <text evidence="19">The sequence shown here is derived from an EMBL/GenBank/DDBJ whole genome shotgun (WGS) entry which is preliminary data.</text>
</comment>
<dbReference type="GeneID" id="58263733"/>
<dbReference type="Proteomes" id="UP000680020">
    <property type="component" value="Unassembled WGS sequence"/>
</dbReference>
<evidence type="ECO:0000256" key="13">
    <source>
        <dbReference type="ARBA" id="ARBA00030215"/>
    </source>
</evidence>
<evidence type="ECO:0000259" key="18">
    <source>
        <dbReference type="Pfam" id="PF02823"/>
    </source>
</evidence>
<dbReference type="PANTHER" id="PTHR13822:SF10">
    <property type="entry name" value="ATP SYNTHASE EPSILON CHAIN, CHLOROPLASTIC"/>
    <property type="match status" value="1"/>
</dbReference>
<dbReference type="GO" id="GO:0046933">
    <property type="term" value="F:proton-transporting ATP synthase activity, rotational mechanism"/>
    <property type="evidence" value="ECO:0007669"/>
    <property type="project" value="UniProtKB-UniRule"/>
</dbReference>
<dbReference type="NCBIfam" id="NF001847">
    <property type="entry name" value="PRK00571.1-4"/>
    <property type="match status" value="1"/>
</dbReference>
<dbReference type="RefSeq" id="WP_008316842.1">
    <property type="nucleotide sequence ID" value="NZ_CP115969.1"/>
</dbReference>
<evidence type="ECO:0000256" key="5">
    <source>
        <dbReference type="ARBA" id="ARBA00014480"/>
    </source>
</evidence>
<dbReference type="Gene3D" id="2.60.15.10">
    <property type="entry name" value="F0F1 ATP synthase delta/epsilon subunit, N-terminal"/>
    <property type="match status" value="1"/>
</dbReference>
<protein>
    <recommendedName>
        <fullName evidence="5 15">ATP synthase epsilon chain</fullName>
    </recommendedName>
    <alternativeName>
        <fullName evidence="14 15">ATP synthase F1 sector epsilon subunit</fullName>
    </alternativeName>
    <alternativeName>
        <fullName evidence="13 15">F-ATPase epsilon subunit</fullName>
    </alternativeName>
</protein>
<dbReference type="GO" id="GO:0045259">
    <property type="term" value="C:proton-transporting ATP synthase complex"/>
    <property type="evidence" value="ECO:0007669"/>
    <property type="project" value="UniProtKB-KW"/>
</dbReference>
<evidence type="ECO:0000256" key="9">
    <source>
        <dbReference type="ARBA" id="ARBA00023065"/>
    </source>
</evidence>
<dbReference type="InterPro" id="IPR020547">
    <property type="entry name" value="ATP_synth_F1_esu_C"/>
</dbReference>
<dbReference type="Gene3D" id="1.20.5.440">
    <property type="entry name" value="ATP synthase delta/epsilon subunit, C-terminal domain"/>
    <property type="match status" value="1"/>
</dbReference>
<comment type="subcellular location">
    <subcellularLocation>
        <location evidence="2 15">Cell membrane</location>
        <topology evidence="2 15">Peripheral membrane protein</topology>
    </subcellularLocation>
</comment>
<keyword evidence="12 15" id="KW-0066">ATP synthesis</keyword>
<dbReference type="InterPro" id="IPR001469">
    <property type="entry name" value="ATP_synth_F1_dsu/esu"/>
</dbReference>
<dbReference type="AlphaFoldDB" id="A0AB35BYC4"/>
<evidence type="ECO:0000256" key="16">
    <source>
        <dbReference type="RuleBase" id="RU003656"/>
    </source>
</evidence>
<comment type="subunit">
    <text evidence="4 15 16">F-type ATPases have 2 components, CF(1) - the catalytic core - and CF(0) - the membrane proton channel. CF(1) has five subunits: alpha(3), beta(3), gamma(1), delta(1), epsilon(1). CF(0) has three main subunits: a, b and c.</text>
</comment>
<dbReference type="NCBIfam" id="TIGR01216">
    <property type="entry name" value="ATP_synt_epsi"/>
    <property type="match status" value="1"/>
</dbReference>
<dbReference type="InterPro" id="IPR036771">
    <property type="entry name" value="ATPsynth_dsu/esu_N"/>
</dbReference>
<evidence type="ECO:0000256" key="14">
    <source>
        <dbReference type="ARBA" id="ARBA00031795"/>
    </source>
</evidence>
<evidence type="ECO:0000256" key="15">
    <source>
        <dbReference type="HAMAP-Rule" id="MF_00530"/>
    </source>
</evidence>
<comment type="similarity">
    <text evidence="3 15 16">Belongs to the ATPase epsilon chain family.</text>
</comment>